<sequence>MTWNTNLLSEPTGDWGGPWTEKKLDAFAKYVKAYLTIMRRFPQWKTIYFDGFAGSGSKEKAKQITDLYEQLKITEEEERVYKGAAERVLTLENDLAFDYYYFIDKKEESLEKLKNKLGKKVDLSKRNIAFRSGDANKWIIELAAALKSDKYAALVFLDPFGMQIDWSSIKALKDTRSDVWILVPTGIIVNRLLDKAGELKYTEKLQSFFGLSEEEIKGVFYKQELKTTLFGEEESISKISKPIEMIAKIYVERMKGVWKYVTEEPLRLDNRNGVPLFHFVFASNVQTGIKIANQIIKKI</sequence>
<evidence type="ECO:0000313" key="2">
    <source>
        <dbReference type="Proteomes" id="UP000326903"/>
    </source>
</evidence>
<dbReference type="AlphaFoldDB" id="A0A5J5IG44"/>
<accession>A0A5J5IG44</accession>
<keyword evidence="2" id="KW-1185">Reference proteome</keyword>
<organism evidence="1 2">
    <name type="scientific">Ginsengibacter hankyongi</name>
    <dbReference type="NCBI Taxonomy" id="2607284"/>
    <lineage>
        <taxon>Bacteria</taxon>
        <taxon>Pseudomonadati</taxon>
        <taxon>Bacteroidota</taxon>
        <taxon>Chitinophagia</taxon>
        <taxon>Chitinophagales</taxon>
        <taxon>Chitinophagaceae</taxon>
        <taxon>Ginsengibacter</taxon>
    </lineage>
</organism>
<gene>
    <name evidence="1" type="primary">tcmP</name>
    <name evidence="1" type="ORF">FW778_13865</name>
</gene>
<reference evidence="1 2" key="1">
    <citation type="submission" date="2019-09" db="EMBL/GenBank/DDBJ databases">
        <title>Draft genome sequence of Ginsengibacter sp. BR5-29.</title>
        <authorList>
            <person name="Im W.-T."/>
        </authorList>
    </citation>
    <scope>NUCLEOTIDE SEQUENCE [LARGE SCALE GENOMIC DNA]</scope>
    <source>
        <strain evidence="1 2">BR5-29</strain>
    </source>
</reference>
<protein>
    <submittedName>
        <fullName evidence="1">Three-Cys-motif partner protein TcmP</fullName>
    </submittedName>
</protein>
<name>A0A5J5IG44_9BACT</name>
<dbReference type="NCBIfam" id="TIGR04474">
    <property type="entry name" value="tcm_partner"/>
    <property type="match status" value="1"/>
</dbReference>
<proteinExistence type="predicted"/>
<comment type="caution">
    <text evidence="1">The sequence shown here is derived from an EMBL/GenBank/DDBJ whole genome shotgun (WGS) entry which is preliminary data.</text>
</comment>
<evidence type="ECO:0000313" key="1">
    <source>
        <dbReference type="EMBL" id="KAA9038634.1"/>
    </source>
</evidence>
<dbReference type="EMBL" id="VYQF01000003">
    <property type="protein sequence ID" value="KAA9038634.1"/>
    <property type="molecule type" value="Genomic_DNA"/>
</dbReference>
<dbReference type="Proteomes" id="UP000326903">
    <property type="component" value="Unassembled WGS sequence"/>
</dbReference>
<dbReference type="InterPro" id="IPR031009">
    <property type="entry name" value="Tcm_partner"/>
</dbReference>